<protein>
    <recommendedName>
        <fullName evidence="2">Ubiquitin-like domain-containing protein</fullName>
    </recommendedName>
</protein>
<dbReference type="CDD" id="cd17039">
    <property type="entry name" value="Ubl_ubiquitin_like"/>
    <property type="match status" value="1"/>
</dbReference>
<dbReference type="PANTHER" id="PTHR13609">
    <property type="entry name" value="UBIQUITIN DOMAIN CONTAINING 1 PROTEIN-RELATED"/>
    <property type="match status" value="1"/>
</dbReference>
<dbReference type="InParanoid" id="E4UTH3"/>
<dbReference type="PROSITE" id="PS50053">
    <property type="entry name" value="UBIQUITIN_2"/>
    <property type="match status" value="1"/>
</dbReference>
<evidence type="ECO:0000259" key="2">
    <source>
        <dbReference type="PROSITE" id="PS50053"/>
    </source>
</evidence>
<keyword evidence="4" id="KW-1185">Reference proteome</keyword>
<dbReference type="EMBL" id="DS989824">
    <property type="protein sequence ID" value="EFR01518.1"/>
    <property type="molecule type" value="Genomic_DNA"/>
</dbReference>
<dbReference type="InterPro" id="IPR000626">
    <property type="entry name" value="Ubiquitin-like_dom"/>
</dbReference>
<feature type="region of interest" description="Disordered" evidence="1">
    <location>
        <begin position="1"/>
        <end position="81"/>
    </location>
</feature>
<evidence type="ECO:0000256" key="1">
    <source>
        <dbReference type="SAM" id="MobiDB-lite"/>
    </source>
</evidence>
<dbReference type="HOGENOM" id="CLU_054816_2_0_1"/>
<dbReference type="eggNOG" id="KOG0013">
    <property type="taxonomic scope" value="Eukaryota"/>
</dbReference>
<gene>
    <name evidence="3" type="ORF">MGYG_04525</name>
</gene>
<dbReference type="GeneID" id="10029642"/>
<dbReference type="SUPFAM" id="SSF54236">
    <property type="entry name" value="Ubiquitin-like"/>
    <property type="match status" value="1"/>
</dbReference>
<dbReference type="InterPro" id="IPR029071">
    <property type="entry name" value="Ubiquitin-like_domsf"/>
</dbReference>
<dbReference type="OrthoDB" id="1640476at2759"/>
<dbReference type="RefSeq" id="XP_003174348.1">
    <property type="nucleotide sequence ID" value="XM_003174300.1"/>
</dbReference>
<dbReference type="Proteomes" id="UP000002669">
    <property type="component" value="Unassembled WGS sequence"/>
</dbReference>
<dbReference type="VEuPathDB" id="FungiDB:MGYG_04525"/>
<dbReference type="InterPro" id="IPR038169">
    <property type="entry name" value="DC-UbP/UBTD2_N_sf"/>
</dbReference>
<organism evidence="4">
    <name type="scientific">Arthroderma gypseum (strain ATCC MYA-4604 / CBS 118893)</name>
    <name type="common">Microsporum gypseum</name>
    <dbReference type="NCBI Taxonomy" id="535722"/>
    <lineage>
        <taxon>Eukaryota</taxon>
        <taxon>Fungi</taxon>
        <taxon>Dikarya</taxon>
        <taxon>Ascomycota</taxon>
        <taxon>Pezizomycotina</taxon>
        <taxon>Eurotiomycetes</taxon>
        <taxon>Eurotiomycetidae</taxon>
        <taxon>Onygenales</taxon>
        <taxon>Arthrodermataceae</taxon>
        <taxon>Nannizzia</taxon>
    </lineage>
</organism>
<evidence type="ECO:0000313" key="3">
    <source>
        <dbReference type="EMBL" id="EFR01518.1"/>
    </source>
</evidence>
<proteinExistence type="predicted"/>
<dbReference type="Pfam" id="PF16455">
    <property type="entry name" value="UBD"/>
    <property type="match status" value="1"/>
</dbReference>
<dbReference type="AlphaFoldDB" id="E4UTH3"/>
<accession>E4UTH3</accession>
<feature type="compositionally biased region" description="Polar residues" evidence="1">
    <location>
        <begin position="7"/>
        <end position="20"/>
    </location>
</feature>
<dbReference type="InterPro" id="IPR032752">
    <property type="entry name" value="DC-UbP/UBTD2_N"/>
</dbReference>
<dbReference type="InterPro" id="IPR039869">
    <property type="entry name" value="UBTD1/2"/>
</dbReference>
<dbReference type="Gene3D" id="1.20.225.20">
    <property type="entry name" value="Ub domain-containing protein, DC-UbP/UBTD2, N-terminal domain"/>
    <property type="match status" value="1"/>
</dbReference>
<dbReference type="OMA" id="GCMGRYL"/>
<feature type="domain" description="Ubiquitin-like" evidence="2">
    <location>
        <begin position="250"/>
        <end position="327"/>
    </location>
</feature>
<name>E4UTH3_ARTGP</name>
<reference evidence="4" key="1">
    <citation type="journal article" date="2012" name="MBio">
        <title>Comparative genome analysis of Trichophyton rubrum and related dermatophytes reveals candidate genes involved in infection.</title>
        <authorList>
            <person name="Martinez D.A."/>
            <person name="Oliver B.G."/>
            <person name="Graeser Y."/>
            <person name="Goldberg J.M."/>
            <person name="Li W."/>
            <person name="Martinez-Rossi N.M."/>
            <person name="Monod M."/>
            <person name="Shelest E."/>
            <person name="Barton R.C."/>
            <person name="Birch E."/>
            <person name="Brakhage A.A."/>
            <person name="Chen Z."/>
            <person name="Gurr S.J."/>
            <person name="Heiman D."/>
            <person name="Heitman J."/>
            <person name="Kosti I."/>
            <person name="Rossi A."/>
            <person name="Saif S."/>
            <person name="Samalova M."/>
            <person name="Saunders C.W."/>
            <person name="Shea T."/>
            <person name="Summerbell R.C."/>
            <person name="Xu J."/>
            <person name="Young S."/>
            <person name="Zeng Q."/>
            <person name="Birren B.W."/>
            <person name="Cuomo C.A."/>
            <person name="White T.C."/>
        </authorList>
    </citation>
    <scope>NUCLEOTIDE SEQUENCE [LARGE SCALE GENOMIC DNA]</scope>
    <source>
        <strain evidence="4">ATCC MYA-4604 / CBS 118893</strain>
    </source>
</reference>
<sequence length="327" mass="35514">MGCCFSRDSNSSPYPGSTAGQHGDSSHQINNNTHGHGHHHRHSQTGQPSLSGGLSHAPSDASSATPRLSRSAVRRGVPLNEHFNQPIRPHVWKSKRRTWTRATIDREREVFFDTRVAGRPEIWAALSTALALLREGDQQTAQSIVDAAGITVPTGDICEGCYDESGALYKLPEAIVADPVNLADDEDAAEVAYKCDAGADLDGDADGDTAGDETSTAKLVLGTGSSDDLLDKEKERRREEKGKWNERDVVKVTARLSDRGGPDVVVSIGKEQTVAALVRRIQAEAGLPTSTRIQIVYLGKFFRDSQTLFEQGWKEGNVLNAYVRISK</sequence>
<evidence type="ECO:0000313" key="4">
    <source>
        <dbReference type="Proteomes" id="UP000002669"/>
    </source>
</evidence>